<accession>A0A2M3ZSF3</accession>
<protein>
    <submittedName>
        <fullName evidence="1">Putative secreted peptide</fullName>
    </submittedName>
</protein>
<dbReference type="EMBL" id="GGFM01010674">
    <property type="protein sequence ID" value="MBW31425.1"/>
    <property type="molecule type" value="Transcribed_RNA"/>
</dbReference>
<reference evidence="1" key="1">
    <citation type="submission" date="2018-01" db="EMBL/GenBank/DDBJ databases">
        <title>An insight into the sialome of Amazonian anophelines.</title>
        <authorList>
            <person name="Ribeiro J.M."/>
            <person name="Scarpassa V."/>
            <person name="Calvo E."/>
        </authorList>
    </citation>
    <scope>NUCLEOTIDE SEQUENCE</scope>
    <source>
        <tissue evidence="1">Salivary glands</tissue>
    </source>
</reference>
<proteinExistence type="predicted"/>
<dbReference type="AlphaFoldDB" id="A0A2M3ZSF3"/>
<evidence type="ECO:0000313" key="1">
    <source>
        <dbReference type="EMBL" id="MBW31425.1"/>
    </source>
</evidence>
<sequence length="83" mass="9116">MHLLLPSVALFVCACVCWEVLTIITKFSARDTGSPSLLDEKLGKADSYIADSDFPALVCGLGATSIRDVRCSHLYRNRPRSSR</sequence>
<name>A0A2M3ZSF3_9DIPT</name>
<organism evidence="1">
    <name type="scientific">Anopheles braziliensis</name>
    <dbReference type="NCBI Taxonomy" id="58242"/>
    <lineage>
        <taxon>Eukaryota</taxon>
        <taxon>Metazoa</taxon>
        <taxon>Ecdysozoa</taxon>
        <taxon>Arthropoda</taxon>
        <taxon>Hexapoda</taxon>
        <taxon>Insecta</taxon>
        <taxon>Pterygota</taxon>
        <taxon>Neoptera</taxon>
        <taxon>Endopterygota</taxon>
        <taxon>Diptera</taxon>
        <taxon>Nematocera</taxon>
        <taxon>Culicoidea</taxon>
        <taxon>Culicidae</taxon>
        <taxon>Anophelinae</taxon>
        <taxon>Anopheles</taxon>
    </lineage>
</organism>